<sequence length="111" mass="12813">MNFRKRTQRIRELNDKFRRTGFGGRQMITAGIQEMGLPAILTIRQLVAKDDAFCEDNDPYGEHDFGDLTYRNEKVFWKIDYYDATLTVGSPDPADPDVTTRVLTIMLASEY</sequence>
<dbReference type="InterPro" id="IPR022243">
    <property type="entry name" value="DUF3768"/>
</dbReference>
<gene>
    <name evidence="1" type="ORF">BD293_1031</name>
</gene>
<name>A0A543KBG8_9RHOB</name>
<organism evidence="1 2">
    <name type="scientific">Roseinatronobacter monicus</name>
    <dbReference type="NCBI Taxonomy" id="393481"/>
    <lineage>
        <taxon>Bacteria</taxon>
        <taxon>Pseudomonadati</taxon>
        <taxon>Pseudomonadota</taxon>
        <taxon>Alphaproteobacteria</taxon>
        <taxon>Rhodobacterales</taxon>
        <taxon>Paracoccaceae</taxon>
        <taxon>Roseinatronobacter</taxon>
    </lineage>
</organism>
<evidence type="ECO:0000313" key="1">
    <source>
        <dbReference type="EMBL" id="TQM92425.1"/>
    </source>
</evidence>
<evidence type="ECO:0000313" key="2">
    <source>
        <dbReference type="Proteomes" id="UP000320582"/>
    </source>
</evidence>
<dbReference type="Pfam" id="PF12599">
    <property type="entry name" value="DUF3768"/>
    <property type="match status" value="1"/>
</dbReference>
<dbReference type="Proteomes" id="UP000320582">
    <property type="component" value="Unassembled WGS sequence"/>
</dbReference>
<keyword evidence="2" id="KW-1185">Reference proteome</keyword>
<dbReference type="EMBL" id="VFPT01000001">
    <property type="protein sequence ID" value="TQM92425.1"/>
    <property type="molecule type" value="Genomic_DNA"/>
</dbReference>
<accession>A0A543KBG8</accession>
<dbReference type="OrthoDB" id="1495368at2"/>
<proteinExistence type="predicted"/>
<dbReference type="AlphaFoldDB" id="A0A543KBG8"/>
<protein>
    <submittedName>
        <fullName evidence="1">Uncharacterized protein DUF3768</fullName>
    </submittedName>
</protein>
<comment type="caution">
    <text evidence="1">The sequence shown here is derived from an EMBL/GenBank/DDBJ whole genome shotgun (WGS) entry which is preliminary data.</text>
</comment>
<reference evidence="1 2" key="1">
    <citation type="submission" date="2019-06" db="EMBL/GenBank/DDBJ databases">
        <title>Genomic Encyclopedia of Archaeal and Bacterial Type Strains, Phase II (KMG-II): from individual species to whole genera.</title>
        <authorList>
            <person name="Goeker M."/>
        </authorList>
    </citation>
    <scope>NUCLEOTIDE SEQUENCE [LARGE SCALE GENOMIC DNA]</scope>
    <source>
        <strain evidence="1 2">DSM 18423</strain>
    </source>
</reference>